<gene>
    <name evidence="2" type="ORF">ACFPZ4_34580</name>
</gene>
<comment type="caution">
    <text evidence="2">The sequence shown here is derived from an EMBL/GenBank/DDBJ whole genome shotgun (WGS) entry which is preliminary data.</text>
</comment>
<sequence length="38" mass="4616">MGEFWRYRVGDYRVLCEIRDDELVILAATIGHRREVYD</sequence>
<name>A0ABW1I0Q9_9ACTN</name>
<dbReference type="Gene3D" id="3.30.2310.20">
    <property type="entry name" value="RelE-like"/>
    <property type="match status" value="1"/>
</dbReference>
<organism evidence="2 3">
    <name type="scientific">Micromonospora harpali</name>
    <dbReference type="NCBI Taxonomy" id="1490225"/>
    <lineage>
        <taxon>Bacteria</taxon>
        <taxon>Bacillati</taxon>
        <taxon>Actinomycetota</taxon>
        <taxon>Actinomycetes</taxon>
        <taxon>Micromonosporales</taxon>
        <taxon>Micromonosporaceae</taxon>
        <taxon>Micromonospora</taxon>
    </lineage>
</organism>
<protein>
    <submittedName>
        <fullName evidence="2">Type II toxin-antitoxin system RelE/ParE family toxin</fullName>
    </submittedName>
</protein>
<dbReference type="Pfam" id="PF05016">
    <property type="entry name" value="ParE_toxin"/>
    <property type="match status" value="1"/>
</dbReference>
<dbReference type="RefSeq" id="WP_227528345.1">
    <property type="nucleotide sequence ID" value="NZ_JBHSQQ010000830.1"/>
</dbReference>
<evidence type="ECO:0000256" key="1">
    <source>
        <dbReference type="ARBA" id="ARBA00022649"/>
    </source>
</evidence>
<keyword evidence="3" id="KW-1185">Reference proteome</keyword>
<dbReference type="InterPro" id="IPR007712">
    <property type="entry name" value="RelE/ParE_toxin"/>
</dbReference>
<accession>A0ABW1I0Q9</accession>
<dbReference type="SUPFAM" id="SSF143011">
    <property type="entry name" value="RelE-like"/>
    <property type="match status" value="1"/>
</dbReference>
<dbReference type="EMBL" id="JBHSQQ010000830">
    <property type="protein sequence ID" value="MFC5946513.1"/>
    <property type="molecule type" value="Genomic_DNA"/>
</dbReference>
<dbReference type="InterPro" id="IPR035093">
    <property type="entry name" value="RelE/ParE_toxin_dom_sf"/>
</dbReference>
<keyword evidence="1" id="KW-1277">Toxin-antitoxin system</keyword>
<proteinExistence type="predicted"/>
<evidence type="ECO:0000313" key="3">
    <source>
        <dbReference type="Proteomes" id="UP001596207"/>
    </source>
</evidence>
<evidence type="ECO:0000313" key="2">
    <source>
        <dbReference type="EMBL" id="MFC5946513.1"/>
    </source>
</evidence>
<dbReference type="Proteomes" id="UP001596207">
    <property type="component" value="Unassembled WGS sequence"/>
</dbReference>
<reference evidence="3" key="1">
    <citation type="journal article" date="2019" name="Int. J. Syst. Evol. Microbiol.">
        <title>The Global Catalogue of Microorganisms (GCM) 10K type strain sequencing project: providing services to taxonomists for standard genome sequencing and annotation.</title>
        <authorList>
            <consortium name="The Broad Institute Genomics Platform"/>
            <consortium name="The Broad Institute Genome Sequencing Center for Infectious Disease"/>
            <person name="Wu L."/>
            <person name="Ma J."/>
        </authorList>
    </citation>
    <scope>NUCLEOTIDE SEQUENCE [LARGE SCALE GENOMIC DNA]</scope>
    <source>
        <strain evidence="3">CGMCC 4.7173</strain>
    </source>
</reference>